<dbReference type="EMBL" id="SLWM01000039">
    <property type="protein sequence ID" value="TCO09542.1"/>
    <property type="molecule type" value="Genomic_DNA"/>
</dbReference>
<evidence type="ECO:0000313" key="3">
    <source>
        <dbReference type="EMBL" id="TCO09542.1"/>
    </source>
</evidence>
<keyword evidence="4" id="KW-1185">Reference proteome</keyword>
<comment type="caution">
    <text evidence="3">The sequence shown here is derived from an EMBL/GenBank/DDBJ whole genome shotgun (WGS) entry which is preliminary data.</text>
</comment>
<dbReference type="PANTHER" id="PTHR43252:SF2">
    <property type="entry name" value="TRANSCRIPTION REGULATOR, PADR-LIKE FAMILY"/>
    <property type="match status" value="1"/>
</dbReference>
<dbReference type="Gene3D" id="1.10.10.10">
    <property type="entry name" value="Winged helix-like DNA-binding domain superfamily/Winged helix DNA-binding domain"/>
    <property type="match status" value="1"/>
</dbReference>
<evidence type="ECO:0000313" key="4">
    <source>
        <dbReference type="Proteomes" id="UP000295818"/>
    </source>
</evidence>
<proteinExistence type="predicted"/>
<evidence type="ECO:0000259" key="2">
    <source>
        <dbReference type="Pfam" id="PF10400"/>
    </source>
</evidence>
<gene>
    <name evidence="3" type="ORF">EV644_1399</name>
</gene>
<dbReference type="Gene3D" id="6.10.140.190">
    <property type="match status" value="1"/>
</dbReference>
<name>A0ABY2B6R9_9ACTN</name>
<evidence type="ECO:0000259" key="1">
    <source>
        <dbReference type="Pfam" id="PF03551"/>
    </source>
</evidence>
<dbReference type="InterPro" id="IPR036388">
    <property type="entry name" value="WH-like_DNA-bd_sf"/>
</dbReference>
<dbReference type="Pfam" id="PF03551">
    <property type="entry name" value="PadR"/>
    <property type="match status" value="1"/>
</dbReference>
<dbReference type="PANTHER" id="PTHR43252">
    <property type="entry name" value="TRANSCRIPTIONAL REGULATOR YQJI"/>
    <property type="match status" value="1"/>
</dbReference>
<dbReference type="Pfam" id="PF10400">
    <property type="entry name" value="Vir_act_alpha_C"/>
    <property type="match status" value="1"/>
</dbReference>
<protein>
    <submittedName>
        <fullName evidence="3">DNA-binding PadR family transcriptional regulator</fullName>
    </submittedName>
</protein>
<feature type="domain" description="Transcription regulator PadR N-terminal" evidence="1">
    <location>
        <begin position="12"/>
        <end position="82"/>
    </location>
</feature>
<accession>A0ABY2B6R9</accession>
<dbReference type="Proteomes" id="UP000295818">
    <property type="component" value="Unassembled WGS sequence"/>
</dbReference>
<organism evidence="3 4">
    <name type="scientific">Kribbella orskensis</name>
    <dbReference type="NCBI Taxonomy" id="2512216"/>
    <lineage>
        <taxon>Bacteria</taxon>
        <taxon>Bacillati</taxon>
        <taxon>Actinomycetota</taxon>
        <taxon>Actinomycetes</taxon>
        <taxon>Propionibacteriales</taxon>
        <taxon>Kribbellaceae</taxon>
        <taxon>Kribbella</taxon>
    </lineage>
</organism>
<reference evidence="3 4" key="1">
    <citation type="journal article" date="2015" name="Stand. Genomic Sci.">
        <title>Genomic Encyclopedia of Bacterial and Archaeal Type Strains, Phase III: the genomes of soil and plant-associated and newly described type strains.</title>
        <authorList>
            <person name="Whitman W.B."/>
            <person name="Woyke T."/>
            <person name="Klenk H.P."/>
            <person name="Zhou Y."/>
            <person name="Lilburn T.G."/>
            <person name="Beck B.J."/>
            <person name="De Vos P."/>
            <person name="Vandamme P."/>
            <person name="Eisen J.A."/>
            <person name="Garrity G."/>
            <person name="Hugenholtz P."/>
            <person name="Kyrpides N.C."/>
        </authorList>
    </citation>
    <scope>NUCLEOTIDE SEQUENCE [LARGE SCALE GENOMIC DNA]</scope>
    <source>
        <strain evidence="3 4">VKM Ac-2538</strain>
    </source>
</reference>
<dbReference type="InterPro" id="IPR036390">
    <property type="entry name" value="WH_DNA-bd_sf"/>
</dbReference>
<keyword evidence="3" id="KW-0238">DNA-binding</keyword>
<dbReference type="RefSeq" id="WP_132197122.1">
    <property type="nucleotide sequence ID" value="NZ_SLWM01000039.1"/>
</dbReference>
<sequence>MSVVRNATQAALLGLLHDGPMSGWDLVAAAQQRIGQFWTLTQSQVYRELARMAEDGLVDVGVTGARDRKPYAITDAGRAAFATWVTADPAPEQVRVPLLLLIQFADHIPAERLREIIAEQRGRHAERLAQYRANEKVLAEMPGAARRLATLRYGIGHEQAVLAWFDELPFLLGVDIPL</sequence>
<dbReference type="InterPro" id="IPR005149">
    <property type="entry name" value="Tscrpt_reg_PadR_N"/>
</dbReference>
<dbReference type="InterPro" id="IPR018309">
    <property type="entry name" value="Tscrpt_reg_PadR_C"/>
</dbReference>
<feature type="domain" description="Transcription regulator PadR C-terminal" evidence="2">
    <location>
        <begin position="94"/>
        <end position="167"/>
    </location>
</feature>
<dbReference type="SUPFAM" id="SSF46785">
    <property type="entry name" value="Winged helix' DNA-binding domain"/>
    <property type="match status" value="1"/>
</dbReference>
<dbReference type="GO" id="GO:0003677">
    <property type="term" value="F:DNA binding"/>
    <property type="evidence" value="ECO:0007669"/>
    <property type="project" value="UniProtKB-KW"/>
</dbReference>